<evidence type="ECO:0000313" key="1">
    <source>
        <dbReference type="EMBL" id="WWD10320.1"/>
    </source>
</evidence>
<dbReference type="Proteomes" id="UP001358614">
    <property type="component" value="Chromosome 3"/>
</dbReference>
<dbReference type="EMBL" id="CP144091">
    <property type="protein sequence ID" value="WWD10320.1"/>
    <property type="molecule type" value="Genomic_DNA"/>
</dbReference>
<evidence type="ECO:0008006" key="3">
    <source>
        <dbReference type="Google" id="ProtNLM"/>
    </source>
</evidence>
<keyword evidence="2" id="KW-1185">Reference proteome</keyword>
<dbReference type="AlphaFoldDB" id="A0AAX4KXG9"/>
<name>A0AAX4KXG9_9TREE</name>
<gene>
    <name evidence="1" type="ORF">V865_008455</name>
</gene>
<evidence type="ECO:0000313" key="2">
    <source>
        <dbReference type="Proteomes" id="UP001358614"/>
    </source>
</evidence>
<reference evidence="1 2" key="1">
    <citation type="submission" date="2024-01" db="EMBL/GenBank/DDBJ databases">
        <title>Comparative genomics of Cryptococcus and Kwoniella reveals pathogenesis evolution and contrasting modes of karyotype evolution via chromosome fusion or intercentromeric recombination.</title>
        <authorList>
            <person name="Coelho M.A."/>
            <person name="David-Palma M."/>
            <person name="Shea T."/>
            <person name="Bowers K."/>
            <person name="McGinley-Smith S."/>
            <person name="Mohammad A.W."/>
            <person name="Gnirke A."/>
            <person name="Yurkov A.M."/>
            <person name="Nowrousian M."/>
            <person name="Sun S."/>
            <person name="Cuomo C.A."/>
            <person name="Heitman J."/>
        </authorList>
    </citation>
    <scope>NUCLEOTIDE SEQUENCE [LARGE SCALE GENOMIC DNA]</scope>
    <source>
        <strain evidence="1 2">PYCC6329</strain>
    </source>
</reference>
<organism evidence="1 2">
    <name type="scientific">Kwoniella europaea PYCC6329</name>
    <dbReference type="NCBI Taxonomy" id="1423913"/>
    <lineage>
        <taxon>Eukaryota</taxon>
        <taxon>Fungi</taxon>
        <taxon>Dikarya</taxon>
        <taxon>Basidiomycota</taxon>
        <taxon>Agaricomycotina</taxon>
        <taxon>Tremellomycetes</taxon>
        <taxon>Tremellales</taxon>
        <taxon>Cryptococcaceae</taxon>
        <taxon>Kwoniella</taxon>
    </lineage>
</organism>
<protein>
    <recommendedName>
        <fullName evidence="3">NIPSNAP domain-containing protein</fullName>
    </recommendedName>
</protein>
<dbReference type="RefSeq" id="XP_066088287.1">
    <property type="nucleotide sequence ID" value="XM_066232190.1"/>
</dbReference>
<dbReference type="GeneID" id="91107256"/>
<accession>A0AAX4KXG9</accession>
<proteinExistence type="predicted"/>
<sequence>MGGDWYLEFTYTSKKNPRFYFAGPEWNQAVENALGTGTMLSGVDTIAYHTMGKNYVRFEKWTAWTASEPRDKALELVKNYVDDVTFVRSNDTPNSFS</sequence>
<dbReference type="KEGG" id="ker:91107256"/>